<evidence type="ECO:0000313" key="1">
    <source>
        <dbReference type="EMBL" id="KAJ4498833.1"/>
    </source>
</evidence>
<comment type="caution">
    <text evidence="1">The sequence shown here is derived from an EMBL/GenBank/DDBJ whole genome shotgun (WGS) entry which is preliminary data.</text>
</comment>
<accession>A0ABQ8VR13</accession>
<proteinExistence type="predicted"/>
<protein>
    <recommendedName>
        <fullName evidence="3">F-box domain-containing protein</fullName>
    </recommendedName>
</protein>
<sequence>MLVLPLDIAEAIIRELLARKDKATVKSLSLVRSSFTPVCQRYLLSNIIISCSKAEGSRRYQRSSDATLKLLRSSPHLISSIRSLSVLDSGSSWTQLDPALLDILESLTDLSCFIWKAASNSSRPTYWRELPQPLQDSIRATIRRPSVTSLFLHFADLTDLLNTTINISPSLTYLGLRGTGFSKIALELTRPSIIPSFGEMSSRLFVTACKLEWIEDEKMCFGWITAILPNLSLERLQKLAVFRSSLHSKLPELPWGALLYHESVRSNLEELWFDMISTNGPPVDTMSLDRLPSLKRLGLSMGLSRVFDANWDLVLGLSKFFENANATGITHLILCFSFSSTSLVLDPLKVPWGSLDAAVAAIPTLRWVGVQFVDCRREPTGIIPPKTKIMLPMLTERVILHWSTSRVEFPQI</sequence>
<evidence type="ECO:0008006" key="3">
    <source>
        <dbReference type="Google" id="ProtNLM"/>
    </source>
</evidence>
<dbReference type="Proteomes" id="UP001150217">
    <property type="component" value="Unassembled WGS sequence"/>
</dbReference>
<reference evidence="1" key="1">
    <citation type="submission" date="2022-08" db="EMBL/GenBank/DDBJ databases">
        <title>A Global Phylogenomic Analysis of the Shiitake Genus Lentinula.</title>
        <authorList>
            <consortium name="DOE Joint Genome Institute"/>
            <person name="Sierra-Patev S."/>
            <person name="Min B."/>
            <person name="Naranjo-Ortiz M."/>
            <person name="Looney B."/>
            <person name="Konkel Z."/>
            <person name="Slot J.C."/>
            <person name="Sakamoto Y."/>
            <person name="Steenwyk J.L."/>
            <person name="Rokas A."/>
            <person name="Carro J."/>
            <person name="Camarero S."/>
            <person name="Ferreira P."/>
            <person name="Molpeceres G."/>
            <person name="Ruiz-Duenas F.J."/>
            <person name="Serrano A."/>
            <person name="Henrissat B."/>
            <person name="Drula E."/>
            <person name="Hughes K.W."/>
            <person name="Mata J.L."/>
            <person name="Ishikawa N.K."/>
            <person name="Vargas-Isla R."/>
            <person name="Ushijima S."/>
            <person name="Smith C.A."/>
            <person name="Ahrendt S."/>
            <person name="Andreopoulos W."/>
            <person name="He G."/>
            <person name="Labutti K."/>
            <person name="Lipzen A."/>
            <person name="Ng V."/>
            <person name="Riley R."/>
            <person name="Sandor L."/>
            <person name="Barry K."/>
            <person name="Martinez A.T."/>
            <person name="Xiao Y."/>
            <person name="Gibbons J.G."/>
            <person name="Terashima K."/>
            <person name="Grigoriev I.V."/>
            <person name="Hibbett D.S."/>
        </authorList>
    </citation>
    <scope>NUCLEOTIDE SEQUENCE</scope>
    <source>
        <strain evidence="1">RHP3577 ss4</strain>
    </source>
</reference>
<evidence type="ECO:0000313" key="2">
    <source>
        <dbReference type="Proteomes" id="UP001150217"/>
    </source>
</evidence>
<organism evidence="1 2">
    <name type="scientific">Lentinula lateritia</name>
    <dbReference type="NCBI Taxonomy" id="40482"/>
    <lineage>
        <taxon>Eukaryota</taxon>
        <taxon>Fungi</taxon>
        <taxon>Dikarya</taxon>
        <taxon>Basidiomycota</taxon>
        <taxon>Agaricomycotina</taxon>
        <taxon>Agaricomycetes</taxon>
        <taxon>Agaricomycetidae</taxon>
        <taxon>Agaricales</taxon>
        <taxon>Marasmiineae</taxon>
        <taxon>Omphalotaceae</taxon>
        <taxon>Lentinula</taxon>
    </lineage>
</organism>
<gene>
    <name evidence="1" type="ORF">C8R41DRAFT_103186</name>
</gene>
<dbReference type="EMBL" id="JANVFT010000013">
    <property type="protein sequence ID" value="KAJ4498833.1"/>
    <property type="molecule type" value="Genomic_DNA"/>
</dbReference>
<keyword evidence="2" id="KW-1185">Reference proteome</keyword>
<name>A0ABQ8VR13_9AGAR</name>